<dbReference type="Proteomes" id="UP000232688">
    <property type="component" value="Unassembled WGS sequence"/>
</dbReference>
<keyword evidence="1" id="KW-0285">Flavoprotein</keyword>
<evidence type="ECO:0000259" key="5">
    <source>
        <dbReference type="Pfam" id="PF01494"/>
    </source>
</evidence>
<keyword evidence="2" id="KW-0274">FAD</keyword>
<sequence>MKNKDKKEFNVKIFERETSPTDIKISNFLVKYKTLKLTHSYCHVLDRWQRYHIGLSNYGARSLLNCVPSSIASNLPKAIPNPIPDVETHGITITDQIGSVLLTPPTKPFKDVYEIAKISRGLSSIITYQTEGGVWVFFEDGSQEFLRKHKLPELQIIDYGITHVSADVSVPQHLMDKANKIHGNFLVHEKSEPHYRVTLVYSYLSELDSVDVESDKVKVNDNDPASVIEHFPFKTYNPVQRRMMRDIDPMSTIKSWTSSRVVLLGDSAHAMSPILGLGANNAIQDADKPSQALLKYTDSNISFMKKKC</sequence>
<feature type="domain" description="FAD-binding" evidence="5">
    <location>
        <begin position="253"/>
        <end position="287"/>
    </location>
</feature>
<accession>A0A2N0RCS4</accession>
<dbReference type="VEuPathDB" id="FungiDB:FUN_009087"/>
<gene>
    <name evidence="6" type="ORF">RhiirA1_467046</name>
</gene>
<evidence type="ECO:0000256" key="4">
    <source>
        <dbReference type="ARBA" id="ARBA00023033"/>
    </source>
</evidence>
<dbReference type="AlphaFoldDB" id="A0A2N0RCS4"/>
<dbReference type="Gene3D" id="3.50.50.60">
    <property type="entry name" value="FAD/NAD(P)-binding domain"/>
    <property type="match status" value="1"/>
</dbReference>
<dbReference type="PANTHER" id="PTHR47178">
    <property type="entry name" value="MONOOXYGENASE, FAD-BINDING"/>
    <property type="match status" value="1"/>
</dbReference>
<evidence type="ECO:0000313" key="6">
    <source>
        <dbReference type="EMBL" id="PKC61099.1"/>
    </source>
</evidence>
<name>A0A2N0RCS4_9GLOM</name>
<proteinExistence type="predicted"/>
<dbReference type="PANTHER" id="PTHR47178:SF6">
    <property type="entry name" value="FAD-BINDING DOMAIN-CONTAINING PROTEIN"/>
    <property type="match status" value="1"/>
</dbReference>
<dbReference type="Pfam" id="PF01494">
    <property type="entry name" value="FAD_binding_3"/>
    <property type="match status" value="1"/>
</dbReference>
<organism evidence="6 7">
    <name type="scientific">Rhizophagus irregularis</name>
    <dbReference type="NCBI Taxonomy" id="588596"/>
    <lineage>
        <taxon>Eukaryota</taxon>
        <taxon>Fungi</taxon>
        <taxon>Fungi incertae sedis</taxon>
        <taxon>Mucoromycota</taxon>
        <taxon>Glomeromycotina</taxon>
        <taxon>Glomeromycetes</taxon>
        <taxon>Glomerales</taxon>
        <taxon>Glomeraceae</taxon>
        <taxon>Rhizophagus</taxon>
    </lineage>
</organism>
<dbReference type="VEuPathDB" id="FungiDB:RhiirA1_467046"/>
<evidence type="ECO:0000256" key="3">
    <source>
        <dbReference type="ARBA" id="ARBA00023002"/>
    </source>
</evidence>
<keyword evidence="4" id="KW-0503">Monooxygenase</keyword>
<comment type="caution">
    <text evidence="6">The sequence shown here is derived from an EMBL/GenBank/DDBJ whole genome shotgun (WGS) entry which is preliminary data.</text>
</comment>
<evidence type="ECO:0000313" key="7">
    <source>
        <dbReference type="Proteomes" id="UP000232688"/>
    </source>
</evidence>
<keyword evidence="3" id="KW-0560">Oxidoreductase</keyword>
<dbReference type="GO" id="GO:0071949">
    <property type="term" value="F:FAD binding"/>
    <property type="evidence" value="ECO:0007669"/>
    <property type="project" value="InterPro"/>
</dbReference>
<evidence type="ECO:0000256" key="2">
    <source>
        <dbReference type="ARBA" id="ARBA00022827"/>
    </source>
</evidence>
<reference evidence="6 7" key="1">
    <citation type="submission" date="2017-10" db="EMBL/GenBank/DDBJ databases">
        <title>Extensive intraspecific genome diversity in a model arbuscular mycorrhizal fungus.</title>
        <authorList>
            <person name="Chen E.C.H."/>
            <person name="Morin E."/>
            <person name="Baudet D."/>
            <person name="Noel J."/>
            <person name="Ndikumana S."/>
            <person name="Charron P."/>
            <person name="St-Onge C."/>
            <person name="Giorgi J."/>
            <person name="Grigoriev I.V."/>
            <person name="Roux C."/>
            <person name="Martin F.M."/>
            <person name="Corradi N."/>
        </authorList>
    </citation>
    <scope>NUCLEOTIDE SEQUENCE [LARGE SCALE GENOMIC DNA]</scope>
    <source>
        <strain evidence="6 7">A1</strain>
    </source>
</reference>
<evidence type="ECO:0000256" key="1">
    <source>
        <dbReference type="ARBA" id="ARBA00022630"/>
    </source>
</evidence>
<dbReference type="InterPro" id="IPR002938">
    <property type="entry name" value="FAD-bd"/>
</dbReference>
<protein>
    <recommendedName>
        <fullName evidence="5">FAD-binding domain-containing protein</fullName>
    </recommendedName>
</protein>
<dbReference type="GO" id="GO:0004497">
    <property type="term" value="F:monooxygenase activity"/>
    <property type="evidence" value="ECO:0007669"/>
    <property type="project" value="UniProtKB-KW"/>
</dbReference>
<dbReference type="InterPro" id="IPR036188">
    <property type="entry name" value="FAD/NAD-bd_sf"/>
</dbReference>
<reference evidence="6 7" key="2">
    <citation type="submission" date="2017-10" db="EMBL/GenBank/DDBJ databases">
        <title>Genome analyses suggest a sexual origin of heterokaryosis in a supposedly ancient asexual fungus.</title>
        <authorList>
            <person name="Corradi N."/>
            <person name="Sedzielewska K."/>
            <person name="Noel J."/>
            <person name="Charron P."/>
            <person name="Farinelli L."/>
            <person name="Marton T."/>
            <person name="Kruger M."/>
            <person name="Pelin A."/>
            <person name="Brachmann A."/>
            <person name="Corradi N."/>
        </authorList>
    </citation>
    <scope>NUCLEOTIDE SEQUENCE [LARGE SCALE GENOMIC DNA]</scope>
    <source>
        <strain evidence="6 7">A1</strain>
    </source>
</reference>
<dbReference type="VEuPathDB" id="FungiDB:RhiirFUN_007874"/>
<dbReference type="EMBL" id="LLXH01001034">
    <property type="protein sequence ID" value="PKC61099.1"/>
    <property type="molecule type" value="Genomic_DNA"/>
</dbReference>
<dbReference type="SUPFAM" id="SSF51905">
    <property type="entry name" value="FAD/NAD(P)-binding domain"/>
    <property type="match status" value="1"/>
</dbReference>